<feature type="transmembrane region" description="Helical" evidence="2">
    <location>
        <begin position="66"/>
        <end position="87"/>
    </location>
</feature>
<evidence type="ECO:0000256" key="1">
    <source>
        <dbReference type="SAM" id="MobiDB-lite"/>
    </source>
</evidence>
<dbReference type="Proteomes" id="UP001286313">
    <property type="component" value="Unassembled WGS sequence"/>
</dbReference>
<accession>A0AAE1GGS9</accession>
<dbReference type="AlphaFoldDB" id="A0AAE1GGS9"/>
<organism evidence="3 4">
    <name type="scientific">Petrolisthes cinctipes</name>
    <name type="common">Flat porcelain crab</name>
    <dbReference type="NCBI Taxonomy" id="88211"/>
    <lineage>
        <taxon>Eukaryota</taxon>
        <taxon>Metazoa</taxon>
        <taxon>Ecdysozoa</taxon>
        <taxon>Arthropoda</taxon>
        <taxon>Crustacea</taxon>
        <taxon>Multicrustacea</taxon>
        <taxon>Malacostraca</taxon>
        <taxon>Eumalacostraca</taxon>
        <taxon>Eucarida</taxon>
        <taxon>Decapoda</taxon>
        <taxon>Pleocyemata</taxon>
        <taxon>Anomura</taxon>
        <taxon>Galatheoidea</taxon>
        <taxon>Porcellanidae</taxon>
        <taxon>Petrolisthes</taxon>
    </lineage>
</organism>
<proteinExistence type="predicted"/>
<gene>
    <name evidence="3" type="ORF">Pcinc_003948</name>
</gene>
<keyword evidence="4" id="KW-1185">Reference proteome</keyword>
<evidence type="ECO:0000313" key="4">
    <source>
        <dbReference type="Proteomes" id="UP001286313"/>
    </source>
</evidence>
<protein>
    <submittedName>
        <fullName evidence="3">Uncharacterized protein</fullName>
    </submittedName>
</protein>
<feature type="region of interest" description="Disordered" evidence="1">
    <location>
        <begin position="94"/>
        <end position="120"/>
    </location>
</feature>
<sequence length="262" mass="29435">MKRETLFRSYDYTLYVNEQEEFVVFLNFDKDPKTTFNIKGLPTYSPDCNPALTSSTPAFPPLYLKVVGYVVLSVVIIITIITVLILVTRQLSSSPSRSRQDAPETQAPHETSPTQPDDDAENHVYLEPIQFVKGWGEVHESTPQNPPPSDDPENHIYYEIIPLVRGGGEVHDSTIHNNPPGDNPENHIYDEPQILFGRNINPYLASTQNPTATHLHNQENLTPQTFEDPLCEGTGGSGVFVYRVNSMYVTSEQLSPSYENVN</sequence>
<keyword evidence="2" id="KW-1133">Transmembrane helix</keyword>
<evidence type="ECO:0000313" key="3">
    <source>
        <dbReference type="EMBL" id="KAK3892197.1"/>
    </source>
</evidence>
<dbReference type="EMBL" id="JAWQEG010000278">
    <property type="protein sequence ID" value="KAK3892197.1"/>
    <property type="molecule type" value="Genomic_DNA"/>
</dbReference>
<evidence type="ECO:0000256" key="2">
    <source>
        <dbReference type="SAM" id="Phobius"/>
    </source>
</evidence>
<keyword evidence="2" id="KW-0812">Transmembrane</keyword>
<reference evidence="3" key="1">
    <citation type="submission" date="2023-10" db="EMBL/GenBank/DDBJ databases">
        <title>Genome assemblies of two species of porcelain crab, Petrolisthes cinctipes and Petrolisthes manimaculis (Anomura: Porcellanidae).</title>
        <authorList>
            <person name="Angst P."/>
        </authorList>
    </citation>
    <scope>NUCLEOTIDE SEQUENCE</scope>
    <source>
        <strain evidence="3">PB745_01</strain>
        <tissue evidence="3">Gill</tissue>
    </source>
</reference>
<keyword evidence="2" id="KW-0472">Membrane</keyword>
<comment type="caution">
    <text evidence="3">The sequence shown here is derived from an EMBL/GenBank/DDBJ whole genome shotgun (WGS) entry which is preliminary data.</text>
</comment>
<name>A0AAE1GGS9_PETCI</name>